<sequence length="201" mass="23638">MVTITDLYGFNIQYDEDGNIEILDMCNYPDESKNCFDFFKHLELLNIYNSGIDFPIHLRHWKVTITPDDEQKIKKYYSIDGLKLVLDENKSKLIDTKTFFKVEISFPPGSLYPNLIFHFFHNLINEEGGMFIIDEIDLFETILIYYDKNPFTDERIEALNELVNVAELQQIPFLPVELIKFNDEGEIEVIEQHLLAKKACK</sequence>
<dbReference type="Proteomes" id="UP001500426">
    <property type="component" value="Unassembled WGS sequence"/>
</dbReference>
<dbReference type="EMBL" id="BAABCS010000021">
    <property type="protein sequence ID" value="GAA4057747.1"/>
    <property type="molecule type" value="Genomic_DNA"/>
</dbReference>
<reference evidence="2" key="1">
    <citation type="journal article" date="2019" name="Int. J. Syst. Evol. Microbiol.">
        <title>The Global Catalogue of Microorganisms (GCM) 10K type strain sequencing project: providing services to taxonomists for standard genome sequencing and annotation.</title>
        <authorList>
            <consortium name="The Broad Institute Genomics Platform"/>
            <consortium name="The Broad Institute Genome Sequencing Center for Infectious Disease"/>
            <person name="Wu L."/>
            <person name="Ma J."/>
        </authorList>
    </citation>
    <scope>NUCLEOTIDE SEQUENCE [LARGE SCALE GENOMIC DNA]</scope>
    <source>
        <strain evidence="2">JCM 17068</strain>
    </source>
</reference>
<accession>A0ABP7V2H3</accession>
<gene>
    <name evidence="1" type="ORF">GCM10022388_25610</name>
</gene>
<comment type="caution">
    <text evidence="1">The sequence shown here is derived from an EMBL/GenBank/DDBJ whole genome shotgun (WGS) entry which is preliminary data.</text>
</comment>
<keyword evidence="2" id="KW-1185">Reference proteome</keyword>
<dbReference type="RefSeq" id="WP_345095225.1">
    <property type="nucleotide sequence ID" value="NZ_BAABCS010000021.1"/>
</dbReference>
<proteinExistence type="predicted"/>
<organism evidence="1 2">
    <name type="scientific">Flavobacterium chungnamense</name>
    <dbReference type="NCBI Taxonomy" id="706182"/>
    <lineage>
        <taxon>Bacteria</taxon>
        <taxon>Pseudomonadati</taxon>
        <taxon>Bacteroidota</taxon>
        <taxon>Flavobacteriia</taxon>
        <taxon>Flavobacteriales</taxon>
        <taxon>Flavobacteriaceae</taxon>
        <taxon>Flavobacterium</taxon>
    </lineage>
</organism>
<protein>
    <submittedName>
        <fullName evidence="1">Uncharacterized protein</fullName>
    </submittedName>
</protein>
<evidence type="ECO:0000313" key="2">
    <source>
        <dbReference type="Proteomes" id="UP001500426"/>
    </source>
</evidence>
<name>A0ABP7V2H3_9FLAO</name>
<evidence type="ECO:0000313" key="1">
    <source>
        <dbReference type="EMBL" id="GAA4057747.1"/>
    </source>
</evidence>